<gene>
    <name evidence="2" type="ORF">B6D57_00250</name>
</gene>
<comment type="caution">
    <text evidence="2">The sequence shown here is derived from an EMBL/GenBank/DDBJ whole genome shotgun (WGS) entry which is preliminary data.</text>
</comment>
<accession>A0A1W9S382</accession>
<protein>
    <recommendedName>
        <fullName evidence="4">Outer membrane protein beta-barrel domain-containing protein</fullName>
    </recommendedName>
</protein>
<dbReference type="EMBL" id="NATQ01000003">
    <property type="protein sequence ID" value="OQX91301.1"/>
    <property type="molecule type" value="Genomic_DNA"/>
</dbReference>
<keyword evidence="1" id="KW-0732">Signal</keyword>
<name>A0A1W9S382_9BACT</name>
<dbReference type="AlphaFoldDB" id="A0A1W9S382"/>
<evidence type="ECO:0000256" key="1">
    <source>
        <dbReference type="SAM" id="SignalP"/>
    </source>
</evidence>
<reference evidence="3" key="1">
    <citation type="submission" date="2017-03" db="EMBL/GenBank/DDBJ databases">
        <title>Novel pathways for hydrocarbon cycling and metabolic interdependencies in hydrothermal sediment communities.</title>
        <authorList>
            <person name="Dombrowski N."/>
            <person name="Seitz K."/>
            <person name="Teske A."/>
            <person name="Baker B."/>
        </authorList>
    </citation>
    <scope>NUCLEOTIDE SEQUENCE [LARGE SCALE GENOMIC DNA]</scope>
</reference>
<dbReference type="InterPro" id="IPR019619">
    <property type="entry name" value="DUF2490"/>
</dbReference>
<evidence type="ECO:0008006" key="4">
    <source>
        <dbReference type="Google" id="ProtNLM"/>
    </source>
</evidence>
<sequence length="269" mass="31147">MSNLKRTTIVLCGLFLFAITPSINAYDDGDWQNWQTYKVKGKMTDTITASLEIEARFADNVSEYCYLHADGGVSFSVHKFFSLGFNMRFKNELKKASKVHPWKDVDTEGLPDEFQDQWDAIMGSNLWVKKYSPHINATVSFKPGGSKLKARTRLEIGITKDQVLNTANGGYDIVGETSTDYYLREKVSYDLPFKFSIVQPWVADELFFKLNAEEDENFFYRNRLSAGIKLKIYEKLTLSPYWLLQMTEKKKDDEWKKYYVIGLKTELGF</sequence>
<dbReference type="Proteomes" id="UP000192611">
    <property type="component" value="Unassembled WGS sequence"/>
</dbReference>
<evidence type="ECO:0000313" key="2">
    <source>
        <dbReference type="EMBL" id="OQX91301.1"/>
    </source>
</evidence>
<dbReference type="Pfam" id="PF10677">
    <property type="entry name" value="DUF2490"/>
    <property type="match status" value="1"/>
</dbReference>
<evidence type="ECO:0000313" key="3">
    <source>
        <dbReference type="Proteomes" id="UP000192611"/>
    </source>
</evidence>
<feature type="signal peptide" evidence="1">
    <location>
        <begin position="1"/>
        <end position="25"/>
    </location>
</feature>
<feature type="chain" id="PRO_5013049159" description="Outer membrane protein beta-barrel domain-containing protein" evidence="1">
    <location>
        <begin position="26"/>
        <end position="269"/>
    </location>
</feature>
<proteinExistence type="predicted"/>
<organism evidence="2 3">
    <name type="scientific">Candidatus Coatesbacteria bacterium 4484_99</name>
    <dbReference type="NCBI Taxonomy" id="1970774"/>
    <lineage>
        <taxon>Bacteria</taxon>
        <taxon>Candidatus Coatesiibacteriota</taxon>
    </lineage>
</organism>